<dbReference type="Proteomes" id="UP000036367">
    <property type="component" value="Unassembled WGS sequence"/>
</dbReference>
<dbReference type="RefSeq" id="WP_053061251.1">
    <property type="nucleotide sequence ID" value="NZ_LECT01000043.1"/>
</dbReference>
<protein>
    <recommendedName>
        <fullName evidence="2">Anti-sigma K factor RskA C-terminal domain-containing protein</fullName>
    </recommendedName>
</protein>
<keyword evidence="4" id="KW-1185">Reference proteome</keyword>
<name>A0A0J1EB64_RHOIS</name>
<dbReference type="PATRIC" id="fig|595434.4.peg.4864"/>
<reference evidence="3" key="1">
    <citation type="submission" date="2015-05" db="EMBL/GenBank/DDBJ databases">
        <title>Permanent draft genome of Rhodopirellula islandicus K833.</title>
        <authorList>
            <person name="Kizina J."/>
            <person name="Richter M."/>
            <person name="Glockner F.O."/>
            <person name="Harder J."/>
        </authorList>
    </citation>
    <scope>NUCLEOTIDE SEQUENCE [LARGE SCALE GENOMIC DNA]</scope>
    <source>
        <strain evidence="3">K833</strain>
    </source>
</reference>
<evidence type="ECO:0000256" key="1">
    <source>
        <dbReference type="SAM" id="MobiDB-lite"/>
    </source>
</evidence>
<dbReference type="InterPro" id="IPR018764">
    <property type="entry name" value="RskA_C"/>
</dbReference>
<proteinExistence type="predicted"/>
<comment type="caution">
    <text evidence="3">The sequence shown here is derived from an EMBL/GenBank/DDBJ whole genome shotgun (WGS) entry which is preliminary data.</text>
</comment>
<gene>
    <name evidence="3" type="ORF">RISK_005125</name>
</gene>
<dbReference type="EMBL" id="LECT01000043">
    <property type="protein sequence ID" value="KLU02829.1"/>
    <property type="molecule type" value="Genomic_DNA"/>
</dbReference>
<evidence type="ECO:0000313" key="4">
    <source>
        <dbReference type="Proteomes" id="UP000036367"/>
    </source>
</evidence>
<dbReference type="STRING" id="595434.RISK_005125"/>
<organism evidence="3 4">
    <name type="scientific">Rhodopirellula islandica</name>
    <dbReference type="NCBI Taxonomy" id="595434"/>
    <lineage>
        <taxon>Bacteria</taxon>
        <taxon>Pseudomonadati</taxon>
        <taxon>Planctomycetota</taxon>
        <taxon>Planctomycetia</taxon>
        <taxon>Pirellulales</taxon>
        <taxon>Pirellulaceae</taxon>
        <taxon>Rhodopirellula</taxon>
    </lineage>
</organism>
<evidence type="ECO:0000259" key="2">
    <source>
        <dbReference type="Pfam" id="PF10099"/>
    </source>
</evidence>
<dbReference type="Pfam" id="PF10099">
    <property type="entry name" value="RskA_C"/>
    <property type="match status" value="1"/>
</dbReference>
<sequence>MSERPDDFQPTNDPGDPGSDASNNDLRLPRRAQELLAGKVLGDLSDQEHDEVSNWQETEADLATFFELEKTAAAVDMALSFRRSQDSDTSPDAELPAGLREKIQADAGRVLAEVSATGIGSEQRTDDSVDNAVTPAPLEMVQPRKRTGMRPREAAAWLAFAASALLALGLWRGSEWDGLGNSETTAAAERLLLLNEAEDVVQVAWGDGKHPFQTEVKGDVVWSNESQNGYMRFVGMPVNDVTVEQYQLWIIDPARDDEPIDGGVFDIDSTGEVVVPITAKLKVLDPVAFAITVEKPGGVVVSSQENLPLLASVQ</sequence>
<dbReference type="AlphaFoldDB" id="A0A0J1EB64"/>
<evidence type="ECO:0000313" key="3">
    <source>
        <dbReference type="EMBL" id="KLU02829.1"/>
    </source>
</evidence>
<accession>A0A0J1EB64</accession>
<feature type="domain" description="Anti-sigma K factor RskA C-terminal" evidence="2">
    <location>
        <begin position="158"/>
        <end position="299"/>
    </location>
</feature>
<dbReference type="GO" id="GO:0005886">
    <property type="term" value="C:plasma membrane"/>
    <property type="evidence" value="ECO:0007669"/>
    <property type="project" value="InterPro"/>
</dbReference>
<feature type="region of interest" description="Disordered" evidence="1">
    <location>
        <begin position="1"/>
        <end position="29"/>
    </location>
</feature>
<dbReference type="OrthoDB" id="5624446at2"/>